<evidence type="ECO:0000313" key="4">
    <source>
        <dbReference type="Proteomes" id="UP000264006"/>
    </source>
</evidence>
<dbReference type="PROSITE" id="PS51257">
    <property type="entry name" value="PROKAR_LIPOPROTEIN"/>
    <property type="match status" value="1"/>
</dbReference>
<proteinExistence type="predicted"/>
<evidence type="ECO:0000313" key="3">
    <source>
        <dbReference type="EMBL" id="AXV09635.1"/>
    </source>
</evidence>
<reference evidence="3 4" key="1">
    <citation type="submission" date="2018-09" db="EMBL/GenBank/DDBJ databases">
        <title>Complete genome sequence of Euzebya sp. DY32-46 isolated from seawater of Pacific Ocean.</title>
        <authorList>
            <person name="Xu L."/>
            <person name="Wu Y.-H."/>
            <person name="Xu X.-W."/>
        </authorList>
    </citation>
    <scope>NUCLEOTIDE SEQUENCE [LARGE SCALE GENOMIC DNA]</scope>
    <source>
        <strain evidence="3 4">DY32-46</strain>
    </source>
</reference>
<dbReference type="KEGG" id="euz:DVS28_a4978"/>
<evidence type="ECO:0000256" key="1">
    <source>
        <dbReference type="SAM" id="MobiDB-lite"/>
    </source>
</evidence>
<feature type="chain" id="PRO_5038862737" evidence="2">
    <location>
        <begin position="21"/>
        <end position="403"/>
    </location>
</feature>
<organism evidence="3 4">
    <name type="scientific">Euzebya pacifica</name>
    <dbReference type="NCBI Taxonomy" id="1608957"/>
    <lineage>
        <taxon>Bacteria</taxon>
        <taxon>Bacillati</taxon>
        <taxon>Actinomycetota</taxon>
        <taxon>Nitriliruptoria</taxon>
        <taxon>Euzebyales</taxon>
    </lineage>
</organism>
<feature type="region of interest" description="Disordered" evidence="1">
    <location>
        <begin position="43"/>
        <end position="102"/>
    </location>
</feature>
<feature type="signal peptide" evidence="2">
    <location>
        <begin position="1"/>
        <end position="20"/>
    </location>
</feature>
<accession>A0A346Y588</accession>
<evidence type="ECO:0000256" key="2">
    <source>
        <dbReference type="SAM" id="SignalP"/>
    </source>
</evidence>
<gene>
    <name evidence="3" type="ORF">DVS28_a4978</name>
</gene>
<sequence>MSKPALSAAVLLVLVMLATACGGDAAEGDSAADATVISVETEATEQLPTADPSDDPVATAEATAAEPTEAPTTETPATEAAANEAAATDGTPQDPQPGVHSAGSLTITAQRCTIDGAEFVGDSSSRVMPGIAVLDPHVYLSNADGQTLRFVADTTAGCALTIDPTWGDAGTYTPASAQDALNIAQATGRLVMSGSVFESEVVDTTTGASYVCDASGKVEITPDGSLGVAYFPGSAIRQVNFTDTGCTVDDPAPQAASLAYEHQTILSGQFAPGGQFVTGGVLPGNLAQVIAYTEDGAEVWRQGESDPDSFGEQRYGWVHAVSLCGATPAVCTLDTNFRRLQVLDPAGTWVTSADLNELLDIESAWWEDMEFDAAGRIWMPVGAGRDEGDLADGFLFLLTLDGI</sequence>
<dbReference type="Proteomes" id="UP000264006">
    <property type="component" value="Chromosome"/>
</dbReference>
<dbReference type="RefSeq" id="WP_216826280.1">
    <property type="nucleotide sequence ID" value="NZ_CP031165.1"/>
</dbReference>
<keyword evidence="4" id="KW-1185">Reference proteome</keyword>
<name>A0A346Y588_9ACTN</name>
<dbReference type="EMBL" id="CP031165">
    <property type="protein sequence ID" value="AXV09635.1"/>
    <property type="molecule type" value="Genomic_DNA"/>
</dbReference>
<protein>
    <submittedName>
        <fullName evidence="3">Uncharacterized protein</fullName>
    </submittedName>
</protein>
<dbReference type="AlphaFoldDB" id="A0A346Y588"/>
<keyword evidence="2" id="KW-0732">Signal</keyword>
<feature type="compositionally biased region" description="Low complexity" evidence="1">
    <location>
        <begin position="58"/>
        <end position="88"/>
    </location>
</feature>